<reference evidence="1" key="1">
    <citation type="journal article" date="2023" name="Nat. Commun.">
        <title>Identification of a novel Human Milk Oligosaccharides utilization cluster in the infant gut commensal Bacteroides dorei.</title>
        <authorList>
            <person name="Kijner S."/>
            <person name="Ennis D."/>
            <person name="Shmorak S."/>
            <person name="Florentin A."/>
            <person name="Yassour M."/>
        </authorList>
    </citation>
    <scope>NUCLEOTIDE SEQUENCE</scope>
    <source>
        <strain evidence="1">2</strain>
    </source>
</reference>
<evidence type="ECO:0000313" key="1">
    <source>
        <dbReference type="EMBL" id="WHX08773.1"/>
    </source>
</evidence>
<gene>
    <name evidence="1" type="ORF">QNN11_15130</name>
</gene>
<name>A0AA95HKT5_9BACT</name>
<accession>A0AA95HKT5</accession>
<dbReference type="Proteomes" id="UP001177934">
    <property type="component" value="Chromosome"/>
</dbReference>
<proteinExistence type="predicted"/>
<organism evidence="1 2">
    <name type="scientific">Phocaeicola dorei</name>
    <dbReference type="NCBI Taxonomy" id="357276"/>
    <lineage>
        <taxon>Bacteria</taxon>
        <taxon>Pseudomonadati</taxon>
        <taxon>Bacteroidota</taxon>
        <taxon>Bacteroidia</taxon>
        <taxon>Bacteroidales</taxon>
        <taxon>Bacteroidaceae</taxon>
        <taxon>Phocaeicola</taxon>
    </lineage>
</organism>
<sequence length="55" mass="6353">MQETVGKLYCIALPEGYYPHTVNYLFTIHVACTDLYLLEGYSETSNQPTFFELDI</sequence>
<evidence type="ECO:0000313" key="2">
    <source>
        <dbReference type="Proteomes" id="UP001177934"/>
    </source>
</evidence>
<dbReference type="AlphaFoldDB" id="A0AA95HKT5"/>
<dbReference type="EMBL" id="CP126056">
    <property type="protein sequence ID" value="WHX08773.1"/>
    <property type="molecule type" value="Genomic_DNA"/>
</dbReference>
<protein>
    <submittedName>
        <fullName evidence="1">Uncharacterized protein</fullName>
    </submittedName>
</protein>